<reference evidence="7 8" key="1">
    <citation type="submission" date="2024-07" db="EMBL/GenBank/DDBJ databases">
        <title>Draft sequence of the Neodothiora populina.</title>
        <authorList>
            <person name="Drown D.D."/>
            <person name="Schuette U.S."/>
            <person name="Buechlein A.B."/>
            <person name="Rusch D.R."/>
            <person name="Winton L.W."/>
            <person name="Adams G.A."/>
        </authorList>
    </citation>
    <scope>NUCLEOTIDE SEQUENCE [LARGE SCALE GENOMIC DNA]</scope>
    <source>
        <strain evidence="7 8">CPC 39397</strain>
    </source>
</reference>
<dbReference type="InterPro" id="IPR036081">
    <property type="entry name" value="Translin_sf"/>
</dbReference>
<dbReference type="CDD" id="cd14820">
    <property type="entry name" value="TRAX"/>
    <property type="match status" value="1"/>
</dbReference>
<comment type="similarity">
    <text evidence="3">Belongs to the translin family.</text>
</comment>
<sequence length="291" mass="32485">MGQKRPRDETMDDNRPQSEERREEASSPFMSMFEQFRAELDEHHDRRERIIKASRDVTAASKKIIRKLAQPLPPHVAKGNEPYHTIIRDRYSSISSDLQGLNAYRYARNITGGNQEWMEAASFQHYLVTGRLITYDEAQRQLAGLAVSGQGGLVFLSVEDYLLGIFDMTGELMRFAITTMATDGKLPAVAAAQSLPDPAAAEGGAMEVDAPESKRDVLTDLRALRAELEALDVGKGGSFARDVDKKMNVMQTSVEKVEKALYGLVIRGRERPKGWMPDLDSGPRREVEVDA</sequence>
<evidence type="ECO:0008006" key="9">
    <source>
        <dbReference type="Google" id="ProtNLM"/>
    </source>
</evidence>
<feature type="region of interest" description="Disordered" evidence="6">
    <location>
        <begin position="1"/>
        <end position="28"/>
    </location>
</feature>
<dbReference type="InterPro" id="IPR016068">
    <property type="entry name" value="Translin_N"/>
</dbReference>
<evidence type="ECO:0000256" key="3">
    <source>
        <dbReference type="ARBA" id="ARBA00005902"/>
    </source>
</evidence>
<comment type="caution">
    <text evidence="7">The sequence shown here is derived from an EMBL/GenBank/DDBJ whole genome shotgun (WGS) entry which is preliminary data.</text>
</comment>
<dbReference type="Proteomes" id="UP001562354">
    <property type="component" value="Unassembled WGS sequence"/>
</dbReference>
<keyword evidence="4" id="KW-0963">Cytoplasm</keyword>
<dbReference type="InterPro" id="IPR002848">
    <property type="entry name" value="Translin_fam"/>
</dbReference>
<evidence type="ECO:0000256" key="4">
    <source>
        <dbReference type="ARBA" id="ARBA00022490"/>
    </source>
</evidence>
<dbReference type="PANTHER" id="PTHR10741">
    <property type="entry name" value="TRANSLIN AND TRANSLIN ASSOCIATED PROTEIN X"/>
    <property type="match status" value="1"/>
</dbReference>
<dbReference type="EMBL" id="JBFMKM010000014">
    <property type="protein sequence ID" value="KAL1297883.1"/>
    <property type="molecule type" value="Genomic_DNA"/>
</dbReference>
<name>A0ABR3P535_9PEZI</name>
<dbReference type="SUPFAM" id="SSF74784">
    <property type="entry name" value="Translin"/>
    <property type="match status" value="1"/>
</dbReference>
<keyword evidence="5" id="KW-0539">Nucleus</keyword>
<evidence type="ECO:0000256" key="5">
    <source>
        <dbReference type="ARBA" id="ARBA00023242"/>
    </source>
</evidence>
<feature type="compositionally biased region" description="Basic and acidic residues" evidence="6">
    <location>
        <begin position="1"/>
        <end position="25"/>
    </location>
</feature>
<proteinExistence type="inferred from homology"/>
<organism evidence="7 8">
    <name type="scientific">Neodothiora populina</name>
    <dbReference type="NCBI Taxonomy" id="2781224"/>
    <lineage>
        <taxon>Eukaryota</taxon>
        <taxon>Fungi</taxon>
        <taxon>Dikarya</taxon>
        <taxon>Ascomycota</taxon>
        <taxon>Pezizomycotina</taxon>
        <taxon>Dothideomycetes</taxon>
        <taxon>Dothideomycetidae</taxon>
        <taxon>Dothideales</taxon>
        <taxon>Dothioraceae</taxon>
        <taxon>Neodothiora</taxon>
    </lineage>
</organism>
<evidence type="ECO:0000256" key="1">
    <source>
        <dbReference type="ARBA" id="ARBA00004123"/>
    </source>
</evidence>
<keyword evidence="8" id="KW-1185">Reference proteome</keyword>
<accession>A0ABR3P535</accession>
<dbReference type="Gene3D" id="1.20.58.190">
    <property type="entry name" value="Translin, domain 1"/>
    <property type="match status" value="1"/>
</dbReference>
<dbReference type="InterPro" id="IPR016069">
    <property type="entry name" value="Translin_C"/>
</dbReference>
<protein>
    <recommendedName>
        <fullName evidence="9">Translin</fullName>
    </recommendedName>
</protein>
<dbReference type="GeneID" id="95980103"/>
<evidence type="ECO:0000313" key="8">
    <source>
        <dbReference type="Proteomes" id="UP001562354"/>
    </source>
</evidence>
<evidence type="ECO:0000256" key="2">
    <source>
        <dbReference type="ARBA" id="ARBA00004496"/>
    </source>
</evidence>
<dbReference type="Pfam" id="PF01997">
    <property type="entry name" value="Translin"/>
    <property type="match status" value="1"/>
</dbReference>
<dbReference type="RefSeq" id="XP_069197565.1">
    <property type="nucleotide sequence ID" value="XM_069346353.1"/>
</dbReference>
<evidence type="ECO:0000256" key="6">
    <source>
        <dbReference type="SAM" id="MobiDB-lite"/>
    </source>
</evidence>
<gene>
    <name evidence="7" type="ORF">AAFC00_006404</name>
</gene>
<dbReference type="Gene3D" id="1.20.58.200">
    <property type="entry name" value="Translin, domain 2"/>
    <property type="match status" value="1"/>
</dbReference>
<evidence type="ECO:0000313" key="7">
    <source>
        <dbReference type="EMBL" id="KAL1297883.1"/>
    </source>
</evidence>
<comment type="subcellular location">
    <subcellularLocation>
        <location evidence="2">Cytoplasm</location>
    </subcellularLocation>
    <subcellularLocation>
        <location evidence="1">Nucleus</location>
    </subcellularLocation>
</comment>